<proteinExistence type="predicted"/>
<evidence type="ECO:0000256" key="1">
    <source>
        <dbReference type="ARBA" id="ARBA00022448"/>
    </source>
</evidence>
<keyword evidence="6" id="KW-1185">Reference proteome</keyword>
<evidence type="ECO:0000259" key="4">
    <source>
        <dbReference type="PROSITE" id="PS50893"/>
    </source>
</evidence>
<dbReference type="AlphaFoldDB" id="A0A3B7MWK7"/>
<evidence type="ECO:0000256" key="2">
    <source>
        <dbReference type="ARBA" id="ARBA00022741"/>
    </source>
</evidence>
<sequence>MKISLTKAGKRFNRDWIFRNVTYEFTTGNAYAITGPNGSGKSTLLQVIGGALMMSEGGLGYEVPGKGQQPAITGNGKLSTDNLYQHIAIAAPYLEVIEEMTVTELLTFHTRFKPFLPAITIPKVIEVVGLGKAAHKQIRHYSSGMKQRVKLAQAIFSDVPCLLLDEPCTNLDAEGVALYQQLINDYCSDRLVIVSSNDIQEYGFCKEKISILDYK</sequence>
<dbReference type="InterPro" id="IPR017871">
    <property type="entry name" value="ABC_transporter-like_CS"/>
</dbReference>
<dbReference type="OrthoDB" id="9808363at2"/>
<dbReference type="EMBL" id="CP032157">
    <property type="protein sequence ID" value="AXY77420.1"/>
    <property type="molecule type" value="Genomic_DNA"/>
</dbReference>
<evidence type="ECO:0000313" key="6">
    <source>
        <dbReference type="Proteomes" id="UP000263900"/>
    </source>
</evidence>
<evidence type="ECO:0000313" key="5">
    <source>
        <dbReference type="EMBL" id="AXY77420.1"/>
    </source>
</evidence>
<gene>
    <name evidence="5" type="ORF">D3H65_27080</name>
</gene>
<dbReference type="Gene3D" id="3.40.50.300">
    <property type="entry name" value="P-loop containing nucleotide triphosphate hydrolases"/>
    <property type="match status" value="1"/>
</dbReference>
<keyword evidence="3 5" id="KW-0067">ATP-binding</keyword>
<dbReference type="InterPro" id="IPR051782">
    <property type="entry name" value="ABC_Transporter_VariousFunc"/>
</dbReference>
<dbReference type="SMART" id="SM00382">
    <property type="entry name" value="AAA"/>
    <property type="match status" value="1"/>
</dbReference>
<protein>
    <submittedName>
        <fullName evidence="5">ATP-binding cassette domain-containing protein</fullName>
    </submittedName>
</protein>
<evidence type="ECO:0000256" key="3">
    <source>
        <dbReference type="ARBA" id="ARBA00022840"/>
    </source>
</evidence>
<accession>A0A3B7MWK7</accession>
<organism evidence="5 6">
    <name type="scientific">Paraflavitalea soli</name>
    <dbReference type="NCBI Taxonomy" id="2315862"/>
    <lineage>
        <taxon>Bacteria</taxon>
        <taxon>Pseudomonadati</taxon>
        <taxon>Bacteroidota</taxon>
        <taxon>Chitinophagia</taxon>
        <taxon>Chitinophagales</taxon>
        <taxon>Chitinophagaceae</taxon>
        <taxon>Paraflavitalea</taxon>
    </lineage>
</organism>
<dbReference type="PANTHER" id="PTHR42939:SF1">
    <property type="entry name" value="ABC TRANSPORTER ATP-BINDING PROTEIN ALBC-RELATED"/>
    <property type="match status" value="1"/>
</dbReference>
<dbReference type="KEGG" id="pseg:D3H65_27080"/>
<dbReference type="Proteomes" id="UP000263900">
    <property type="component" value="Chromosome"/>
</dbReference>
<dbReference type="PROSITE" id="PS50893">
    <property type="entry name" value="ABC_TRANSPORTER_2"/>
    <property type="match status" value="1"/>
</dbReference>
<dbReference type="Pfam" id="PF00005">
    <property type="entry name" value="ABC_tran"/>
    <property type="match status" value="1"/>
</dbReference>
<dbReference type="PANTHER" id="PTHR42939">
    <property type="entry name" value="ABC TRANSPORTER ATP-BINDING PROTEIN ALBC-RELATED"/>
    <property type="match status" value="1"/>
</dbReference>
<dbReference type="PROSITE" id="PS00211">
    <property type="entry name" value="ABC_TRANSPORTER_1"/>
    <property type="match status" value="1"/>
</dbReference>
<name>A0A3B7MWK7_9BACT</name>
<dbReference type="SUPFAM" id="SSF52540">
    <property type="entry name" value="P-loop containing nucleoside triphosphate hydrolases"/>
    <property type="match status" value="1"/>
</dbReference>
<dbReference type="InterPro" id="IPR003439">
    <property type="entry name" value="ABC_transporter-like_ATP-bd"/>
</dbReference>
<dbReference type="GO" id="GO:0005524">
    <property type="term" value="F:ATP binding"/>
    <property type="evidence" value="ECO:0007669"/>
    <property type="project" value="UniProtKB-KW"/>
</dbReference>
<dbReference type="InterPro" id="IPR003593">
    <property type="entry name" value="AAA+_ATPase"/>
</dbReference>
<feature type="domain" description="ABC transporter" evidence="4">
    <location>
        <begin position="3"/>
        <end position="214"/>
    </location>
</feature>
<dbReference type="InterPro" id="IPR027417">
    <property type="entry name" value="P-loop_NTPase"/>
</dbReference>
<keyword evidence="2" id="KW-0547">Nucleotide-binding</keyword>
<dbReference type="RefSeq" id="WP_119053296.1">
    <property type="nucleotide sequence ID" value="NZ_CP032157.1"/>
</dbReference>
<dbReference type="GO" id="GO:0016887">
    <property type="term" value="F:ATP hydrolysis activity"/>
    <property type="evidence" value="ECO:0007669"/>
    <property type="project" value="InterPro"/>
</dbReference>
<keyword evidence="1" id="KW-0813">Transport</keyword>
<reference evidence="5 6" key="1">
    <citation type="submission" date="2018-09" db="EMBL/GenBank/DDBJ databases">
        <title>Genome sequencing of strain 6GH32-13.</title>
        <authorList>
            <person name="Weon H.-Y."/>
            <person name="Heo J."/>
            <person name="Kwon S.-W."/>
        </authorList>
    </citation>
    <scope>NUCLEOTIDE SEQUENCE [LARGE SCALE GENOMIC DNA]</scope>
    <source>
        <strain evidence="5 6">5GH32-13</strain>
    </source>
</reference>